<dbReference type="EMBL" id="JAINUG010000171">
    <property type="protein sequence ID" value="KAJ8390262.1"/>
    <property type="molecule type" value="Genomic_DNA"/>
</dbReference>
<keyword evidence="2" id="KW-0812">Transmembrane</keyword>
<feature type="region of interest" description="Disordered" evidence="1">
    <location>
        <begin position="185"/>
        <end position="214"/>
    </location>
</feature>
<gene>
    <name evidence="4" type="ORF">AAFF_G00108310</name>
</gene>
<evidence type="ECO:0000256" key="1">
    <source>
        <dbReference type="SAM" id="MobiDB-lite"/>
    </source>
</evidence>
<protein>
    <submittedName>
        <fullName evidence="4">Uncharacterized protein</fullName>
    </submittedName>
</protein>
<feature type="transmembrane region" description="Helical" evidence="2">
    <location>
        <begin position="135"/>
        <end position="158"/>
    </location>
</feature>
<evidence type="ECO:0000313" key="4">
    <source>
        <dbReference type="EMBL" id="KAJ8390262.1"/>
    </source>
</evidence>
<feature type="chain" id="PRO_5042009618" evidence="3">
    <location>
        <begin position="23"/>
        <end position="235"/>
    </location>
</feature>
<organism evidence="4 5">
    <name type="scientific">Aldrovandia affinis</name>
    <dbReference type="NCBI Taxonomy" id="143900"/>
    <lineage>
        <taxon>Eukaryota</taxon>
        <taxon>Metazoa</taxon>
        <taxon>Chordata</taxon>
        <taxon>Craniata</taxon>
        <taxon>Vertebrata</taxon>
        <taxon>Euteleostomi</taxon>
        <taxon>Actinopterygii</taxon>
        <taxon>Neopterygii</taxon>
        <taxon>Teleostei</taxon>
        <taxon>Notacanthiformes</taxon>
        <taxon>Halosauridae</taxon>
        <taxon>Aldrovandia</taxon>
    </lineage>
</organism>
<keyword evidence="2" id="KW-1133">Transmembrane helix</keyword>
<feature type="transmembrane region" description="Helical" evidence="2">
    <location>
        <begin position="77"/>
        <end position="98"/>
    </location>
</feature>
<keyword evidence="2" id="KW-0472">Membrane</keyword>
<keyword evidence="5" id="KW-1185">Reference proteome</keyword>
<comment type="caution">
    <text evidence="4">The sequence shown here is derived from an EMBL/GenBank/DDBJ whole genome shotgun (WGS) entry which is preliminary data.</text>
</comment>
<keyword evidence="3" id="KW-0732">Signal</keyword>
<accession>A0AAD7RU20</accession>
<evidence type="ECO:0000256" key="2">
    <source>
        <dbReference type="SAM" id="Phobius"/>
    </source>
</evidence>
<feature type="signal peptide" evidence="3">
    <location>
        <begin position="1"/>
        <end position="22"/>
    </location>
</feature>
<proteinExistence type="predicted"/>
<evidence type="ECO:0000313" key="5">
    <source>
        <dbReference type="Proteomes" id="UP001221898"/>
    </source>
</evidence>
<dbReference type="AlphaFoldDB" id="A0AAD7RU20"/>
<evidence type="ECO:0000256" key="3">
    <source>
        <dbReference type="SAM" id="SignalP"/>
    </source>
</evidence>
<dbReference type="Proteomes" id="UP001221898">
    <property type="component" value="Unassembled WGS sequence"/>
</dbReference>
<name>A0AAD7RU20_9TELE</name>
<sequence>MSHLTALLGCLILSFLTTCGEWVFIPVTHIPSFTVWQLQSGHPLLSTGLLALDPFIERQGGVPRPGTEEPCRHRGMSHLTALLGCLILSFLTTCGIYICKVSVEIPILQQTEGNGTQLTVQSAVDSSSTEPLMSIPVTAVLILLLLATGGLCLCAVLWHRIKKKLMPYPGQASGRVGMVIHEEPHEDVEELEERREKAVAADETSSSSSRGSTEWRAVQVYESFDYFAVQNSKDG</sequence>
<reference evidence="4" key="1">
    <citation type="journal article" date="2023" name="Science">
        <title>Genome structures resolve the early diversification of teleost fishes.</title>
        <authorList>
            <person name="Parey E."/>
            <person name="Louis A."/>
            <person name="Montfort J."/>
            <person name="Bouchez O."/>
            <person name="Roques C."/>
            <person name="Iampietro C."/>
            <person name="Lluch J."/>
            <person name="Castinel A."/>
            <person name="Donnadieu C."/>
            <person name="Desvignes T."/>
            <person name="Floi Bucao C."/>
            <person name="Jouanno E."/>
            <person name="Wen M."/>
            <person name="Mejri S."/>
            <person name="Dirks R."/>
            <person name="Jansen H."/>
            <person name="Henkel C."/>
            <person name="Chen W.J."/>
            <person name="Zahm M."/>
            <person name="Cabau C."/>
            <person name="Klopp C."/>
            <person name="Thompson A.W."/>
            <person name="Robinson-Rechavi M."/>
            <person name="Braasch I."/>
            <person name="Lecointre G."/>
            <person name="Bobe J."/>
            <person name="Postlethwait J.H."/>
            <person name="Berthelot C."/>
            <person name="Roest Crollius H."/>
            <person name="Guiguen Y."/>
        </authorList>
    </citation>
    <scope>NUCLEOTIDE SEQUENCE</scope>
    <source>
        <strain evidence="4">NC1722</strain>
    </source>
</reference>